<dbReference type="Proteomes" id="UP001370348">
    <property type="component" value="Chromosome"/>
</dbReference>
<dbReference type="InterPro" id="IPR058739">
    <property type="entry name" value="NicX"/>
</dbReference>
<protein>
    <recommendedName>
        <fullName evidence="4">Leucyl aminopeptidase</fullName>
    </recommendedName>
</protein>
<evidence type="ECO:0008006" key="4">
    <source>
        <dbReference type="Google" id="ProtNLM"/>
    </source>
</evidence>
<sequence length="347" mass="37649">MRTARAPQLSTAFRLSGIDFDLMGATRRIIEGSLGVVPGERVLIMVDRARRDVGISLADAARNTGAQAVIFSLEEYGERPMRHLPPSLEEALSEAQASILLAGFDDGEMAMRYELLTLVRQLNLRHAHMLGITRRSMIGGFTVDPSRILDATRGLRMRLRPDSVLRVRSAAGTDLEVRCSPAHRWAEHVGVIRPGRWEHLPSGGLVTSPTSIQGVYVADASVGTELGASLGSLERSAVRFEIEQGVCRAVRGGDRSLDRHLMDFMRREPSLDRVGLVIFGANIGIHAATGEVSSDQNLPGIHLGFGATYPEQTGAVWNARTQITVTSSTSDVDLDGVPVVRSGRLLL</sequence>
<evidence type="ECO:0000256" key="1">
    <source>
        <dbReference type="ARBA" id="ARBA00022723"/>
    </source>
</evidence>
<proteinExistence type="predicted"/>
<dbReference type="EMBL" id="CP089984">
    <property type="protein sequence ID" value="WXB15523.1"/>
    <property type="molecule type" value="Genomic_DNA"/>
</dbReference>
<accession>A0ABZ2M081</accession>
<reference evidence="2 3" key="1">
    <citation type="submission" date="2021-12" db="EMBL/GenBank/DDBJ databases">
        <title>Discovery of the Pendulisporaceae a myxobacterial family with distinct sporulation behavior and unique specialized metabolism.</title>
        <authorList>
            <person name="Garcia R."/>
            <person name="Popoff A."/>
            <person name="Bader C.D."/>
            <person name="Loehr J."/>
            <person name="Walesch S."/>
            <person name="Walt C."/>
            <person name="Boldt J."/>
            <person name="Bunk B."/>
            <person name="Haeckl F.J.F.P.J."/>
            <person name="Gunesch A.P."/>
            <person name="Birkelbach J."/>
            <person name="Nuebel U."/>
            <person name="Pietschmann T."/>
            <person name="Bach T."/>
            <person name="Mueller R."/>
        </authorList>
    </citation>
    <scope>NUCLEOTIDE SEQUENCE [LARGE SCALE GENOMIC DNA]</scope>
    <source>
        <strain evidence="2 3">MSr11954</strain>
    </source>
</reference>
<keyword evidence="1" id="KW-0479">Metal-binding</keyword>
<dbReference type="PANTHER" id="PTHR34448">
    <property type="entry name" value="AMINOPEPTIDASE"/>
    <property type="match status" value="1"/>
</dbReference>
<dbReference type="Pfam" id="PF26233">
    <property type="entry name" value="NicX"/>
    <property type="match status" value="1"/>
</dbReference>
<name>A0ABZ2M081_9BACT</name>
<dbReference type="PANTHER" id="PTHR34448:SF1">
    <property type="entry name" value="BLL6088 PROTEIN"/>
    <property type="match status" value="1"/>
</dbReference>
<dbReference type="SUPFAM" id="SSF144052">
    <property type="entry name" value="Thermophilic metalloprotease-like"/>
    <property type="match status" value="1"/>
</dbReference>
<evidence type="ECO:0000313" key="3">
    <source>
        <dbReference type="Proteomes" id="UP001370348"/>
    </source>
</evidence>
<organism evidence="2 3">
    <name type="scientific">Pendulispora albinea</name>
    <dbReference type="NCBI Taxonomy" id="2741071"/>
    <lineage>
        <taxon>Bacteria</taxon>
        <taxon>Pseudomonadati</taxon>
        <taxon>Myxococcota</taxon>
        <taxon>Myxococcia</taxon>
        <taxon>Myxococcales</taxon>
        <taxon>Sorangiineae</taxon>
        <taxon>Pendulisporaceae</taxon>
        <taxon>Pendulispora</taxon>
    </lineage>
</organism>
<gene>
    <name evidence="2" type="ORF">LZC94_47845</name>
</gene>
<dbReference type="RefSeq" id="WP_394825153.1">
    <property type="nucleotide sequence ID" value="NZ_CP089984.1"/>
</dbReference>
<keyword evidence="3" id="KW-1185">Reference proteome</keyword>
<evidence type="ECO:0000313" key="2">
    <source>
        <dbReference type="EMBL" id="WXB15523.1"/>
    </source>
</evidence>
<dbReference type="InterPro" id="IPR052170">
    <property type="entry name" value="M29_Exopeptidase"/>
</dbReference>